<evidence type="ECO:0000256" key="6">
    <source>
        <dbReference type="ARBA" id="ARBA00023040"/>
    </source>
</evidence>
<dbReference type="Gene3D" id="3.40.50.2300">
    <property type="match status" value="2"/>
</dbReference>
<dbReference type="PROSITE" id="PS50259">
    <property type="entry name" value="G_PROTEIN_RECEP_F3_4"/>
    <property type="match status" value="1"/>
</dbReference>
<feature type="transmembrane region" description="Helical" evidence="12">
    <location>
        <begin position="712"/>
        <end position="737"/>
    </location>
</feature>
<evidence type="ECO:0000256" key="1">
    <source>
        <dbReference type="ARBA" id="ARBA00004651"/>
    </source>
</evidence>
<keyword evidence="9" id="KW-0325">Glycoprotein</keyword>
<dbReference type="Gene3D" id="2.10.50.30">
    <property type="entry name" value="GPCR, family 3, nine cysteines domain"/>
    <property type="match status" value="1"/>
</dbReference>
<evidence type="ECO:0000313" key="14">
    <source>
        <dbReference type="EnsemblMetazoa" id="XP_038071228.1"/>
    </source>
</evidence>
<evidence type="ECO:0000256" key="9">
    <source>
        <dbReference type="ARBA" id="ARBA00023180"/>
    </source>
</evidence>
<accession>A0A914B570</accession>
<keyword evidence="4" id="KW-0732">Signal</keyword>
<keyword evidence="2" id="KW-1003">Cell membrane</keyword>
<feature type="transmembrane region" description="Helical" evidence="12">
    <location>
        <begin position="905"/>
        <end position="927"/>
    </location>
</feature>
<dbReference type="OrthoDB" id="425344at2759"/>
<keyword evidence="10" id="KW-0807">Transducer</keyword>
<dbReference type="SUPFAM" id="SSF53822">
    <property type="entry name" value="Periplasmic binding protein-like I"/>
    <property type="match status" value="1"/>
</dbReference>
<dbReference type="PRINTS" id="PR01176">
    <property type="entry name" value="GABABRECEPTR"/>
</dbReference>
<dbReference type="InterPro" id="IPR011500">
    <property type="entry name" value="GPCR_3_9-Cys_dom"/>
</dbReference>
<name>A0A914B570_PATMI</name>
<dbReference type="Pfam" id="PF00003">
    <property type="entry name" value="7tm_3"/>
    <property type="match status" value="1"/>
</dbReference>
<evidence type="ECO:0000256" key="5">
    <source>
        <dbReference type="ARBA" id="ARBA00022989"/>
    </source>
</evidence>
<feature type="transmembrane region" description="Helical" evidence="12">
    <location>
        <begin position="818"/>
        <end position="845"/>
    </location>
</feature>
<evidence type="ECO:0000256" key="10">
    <source>
        <dbReference type="ARBA" id="ARBA00023224"/>
    </source>
</evidence>
<dbReference type="Pfam" id="PF01094">
    <property type="entry name" value="ANF_receptor"/>
    <property type="match status" value="1"/>
</dbReference>
<feature type="domain" description="G-protein coupled receptors family 3 profile" evidence="13">
    <location>
        <begin position="712"/>
        <end position="962"/>
    </location>
</feature>
<dbReference type="PRINTS" id="PR00248">
    <property type="entry name" value="GPCRMGR"/>
</dbReference>
<proteinExistence type="predicted"/>
<dbReference type="PANTHER" id="PTHR24060">
    <property type="entry name" value="METABOTROPIC GLUTAMATE RECEPTOR"/>
    <property type="match status" value="1"/>
</dbReference>
<keyword evidence="3 12" id="KW-0812">Transmembrane</keyword>
<evidence type="ECO:0000256" key="2">
    <source>
        <dbReference type="ARBA" id="ARBA00022475"/>
    </source>
</evidence>
<evidence type="ECO:0000259" key="13">
    <source>
        <dbReference type="PROSITE" id="PS50259"/>
    </source>
</evidence>
<evidence type="ECO:0000313" key="15">
    <source>
        <dbReference type="Proteomes" id="UP000887568"/>
    </source>
</evidence>
<dbReference type="GeneID" id="119740098"/>
<feature type="coiled-coil region" evidence="11">
    <location>
        <begin position="1"/>
        <end position="35"/>
    </location>
</feature>
<dbReference type="AlphaFoldDB" id="A0A914B570"/>
<dbReference type="GO" id="GO:0004930">
    <property type="term" value="F:G protein-coupled receptor activity"/>
    <property type="evidence" value="ECO:0007669"/>
    <property type="project" value="UniProtKB-KW"/>
</dbReference>
<organism evidence="14 15">
    <name type="scientific">Patiria miniata</name>
    <name type="common">Bat star</name>
    <name type="synonym">Asterina miniata</name>
    <dbReference type="NCBI Taxonomy" id="46514"/>
    <lineage>
        <taxon>Eukaryota</taxon>
        <taxon>Metazoa</taxon>
        <taxon>Echinodermata</taxon>
        <taxon>Eleutherozoa</taxon>
        <taxon>Asterozoa</taxon>
        <taxon>Asteroidea</taxon>
        <taxon>Valvatacea</taxon>
        <taxon>Valvatida</taxon>
        <taxon>Asterinidae</taxon>
        <taxon>Patiria</taxon>
    </lineage>
</organism>
<dbReference type="RefSeq" id="XP_038071228.1">
    <property type="nucleotide sequence ID" value="XM_038215300.1"/>
</dbReference>
<feature type="transmembrane region" description="Helical" evidence="12">
    <location>
        <begin position="872"/>
        <end position="893"/>
    </location>
</feature>
<evidence type="ECO:0000256" key="11">
    <source>
        <dbReference type="SAM" id="Coils"/>
    </source>
</evidence>
<evidence type="ECO:0000256" key="4">
    <source>
        <dbReference type="ARBA" id="ARBA00022729"/>
    </source>
</evidence>
<keyword evidence="11" id="KW-0175">Coiled coil</keyword>
<dbReference type="EnsemblMetazoa" id="XM_038215300.1">
    <property type="protein sequence ID" value="XP_038071228.1"/>
    <property type="gene ID" value="LOC119740098"/>
</dbReference>
<evidence type="ECO:0000256" key="8">
    <source>
        <dbReference type="ARBA" id="ARBA00023170"/>
    </source>
</evidence>
<feature type="transmembrane region" description="Helical" evidence="12">
    <location>
        <begin position="749"/>
        <end position="767"/>
    </location>
</feature>
<dbReference type="InterPro" id="IPR028082">
    <property type="entry name" value="Peripla_BP_I"/>
</dbReference>
<dbReference type="InterPro" id="IPR001828">
    <property type="entry name" value="ANF_lig-bd_rcpt"/>
</dbReference>
<evidence type="ECO:0000256" key="3">
    <source>
        <dbReference type="ARBA" id="ARBA00022692"/>
    </source>
</evidence>
<evidence type="ECO:0000256" key="12">
    <source>
        <dbReference type="SAM" id="Phobius"/>
    </source>
</evidence>
<feature type="transmembrane region" description="Helical" evidence="12">
    <location>
        <begin position="933"/>
        <end position="954"/>
    </location>
</feature>
<dbReference type="InterPro" id="IPR000337">
    <property type="entry name" value="GPCR_3"/>
</dbReference>
<reference evidence="14" key="1">
    <citation type="submission" date="2022-11" db="UniProtKB">
        <authorList>
            <consortium name="EnsemblMetazoa"/>
        </authorList>
    </citation>
    <scope>IDENTIFICATION</scope>
</reference>
<dbReference type="FunFam" id="3.40.50.2300:FF:000145">
    <property type="entry name" value="Glutamate receptor, metabotropic"/>
    <property type="match status" value="1"/>
</dbReference>
<dbReference type="Proteomes" id="UP000887568">
    <property type="component" value="Unplaced"/>
</dbReference>
<feature type="transmembrane region" description="Helical" evidence="12">
    <location>
        <begin position="773"/>
        <end position="797"/>
    </location>
</feature>
<keyword evidence="8" id="KW-0675">Receptor</keyword>
<dbReference type="InterPro" id="IPR050726">
    <property type="entry name" value="mGluR"/>
</dbReference>
<keyword evidence="7 12" id="KW-0472">Membrane</keyword>
<comment type="subcellular location">
    <subcellularLocation>
        <location evidence="1">Cell membrane</location>
        <topology evidence="1">Multi-pass membrane protein</topology>
    </subcellularLocation>
</comment>
<protein>
    <recommendedName>
        <fullName evidence="13">G-protein coupled receptors family 3 profile domain-containing protein</fullName>
    </recommendedName>
</protein>
<dbReference type="FunFam" id="2.10.50.30:FF:000004">
    <property type="entry name" value="Taste receptor type 1 member 3-like protein"/>
    <property type="match status" value="1"/>
</dbReference>
<dbReference type="InterPro" id="IPR038550">
    <property type="entry name" value="GPCR_3_9-Cys_sf"/>
</dbReference>
<feature type="transmembrane region" description="Helical" evidence="12">
    <location>
        <begin position="41"/>
        <end position="65"/>
    </location>
</feature>
<evidence type="ECO:0000256" key="7">
    <source>
        <dbReference type="ARBA" id="ARBA00023136"/>
    </source>
</evidence>
<dbReference type="InterPro" id="IPR017978">
    <property type="entry name" value="GPCR_3_C"/>
</dbReference>
<sequence length="1009" mass="111947">MQDFEGEKRNFEGEMQDFEGEMRDFEGEMRDFEDEPHYKKWISFSLLCISAVMIALAGILIFNFYEIPAASHVQSGETVPTPKVLSDLEYCQQQLKQFYKDTTSTIPSRPLLPSRTVKIDEFFVNLELSREVAGKIMPGDRVKLSGEQMVFDKVPAVPLDTWEDLFKPEIVEESKIILAVVSEYAQLSYTRRGDINLGGLIPVHFGDCEATPTMWSLQLIEAMVFAIEEINNRSDLLPTISIGFDIRDSCFDEDVGLLSALSLVDRGASLIDQPDESSLCKNNSQDLSKKVVGIVGPLKSSVSIVVGSVADLQKLPMIAFAATSDELSDKERFPYFLRTVPPDRLQATAMVDIITHMGWEYISIIYLADTYGIRGAHALARLAGSRGVCVAHLLPIQQVPSRSELEEISALLWESYKARVLVVFAGPEPATELVNAVENTSNVNDHFIWLGSESWVHSLSRLNKIPPKGALFLSLHNPEPDGFFEYISNLNRDTIQKNPWFESFLSNWEVLHNCTIWFDRQCGLPHLAQYTVTSPMAPVIDAVYAFAHALHSLIYSSNSSTVNGTKLLDALKEVRFDGQRGRFQFNSAGDMEGKYLVQNAQFDSDGFRLVNVGLWDALSMSDDYLTISGDIVWMNGLTEIPTSTCKDVCLPGQRLVPLEEKCCFGCFPCEPYAIVVNNGTECKECEETEWPDKLRLSCLQIIPAFTDWTDPLHLSITILSCMGLAVSMMIAAGLVIYRNHSVIKATSRELSCVNVLGFNLAFVSTFLLIAQPTTIICCVSQAMVSLCFTLAYAPTLLKVGRIYRIFRAGKRSARRPGLISPGVQLIMVFVLVMIQVFCVILSAALGPCEPQYLIPIPRDGHLELYCQLGTGFLISSSYNLVLILACCVFAFLARKVPDNYNESKFIGVSVYSTLLACLAAIAVYYTARDVSQKVAAICLAVLLNAFLTVGCVYIPKLYAIRFINPPSSTVFTIGRAHTSTIESIDNRVGPMSGNWATKTSKIQGDTPGK</sequence>
<keyword evidence="5 12" id="KW-1133">Transmembrane helix</keyword>
<dbReference type="GO" id="GO:0005886">
    <property type="term" value="C:plasma membrane"/>
    <property type="evidence" value="ECO:0007669"/>
    <property type="project" value="UniProtKB-SubCell"/>
</dbReference>
<keyword evidence="6" id="KW-0297">G-protein coupled receptor</keyword>
<keyword evidence="15" id="KW-1185">Reference proteome</keyword>
<dbReference type="OMA" id="RECKPRE"/>
<dbReference type="Pfam" id="PF07562">
    <property type="entry name" value="NCD3G"/>
    <property type="match status" value="1"/>
</dbReference>